<accession>A0A9P6LSQ5</accession>
<dbReference type="AlphaFoldDB" id="A0A9P6LSQ5"/>
<protein>
    <recommendedName>
        <fullName evidence="2">F-box domain-containing protein</fullName>
    </recommendedName>
</protein>
<dbReference type="Gene3D" id="1.20.1280.50">
    <property type="match status" value="1"/>
</dbReference>
<dbReference type="Pfam" id="PF12937">
    <property type="entry name" value="F-box-like"/>
    <property type="match status" value="1"/>
</dbReference>
<gene>
    <name evidence="3" type="ORF">BGZ65_003438</name>
</gene>
<organism evidence="3 4">
    <name type="scientific">Modicella reniformis</name>
    <dbReference type="NCBI Taxonomy" id="1440133"/>
    <lineage>
        <taxon>Eukaryota</taxon>
        <taxon>Fungi</taxon>
        <taxon>Fungi incertae sedis</taxon>
        <taxon>Mucoromycota</taxon>
        <taxon>Mortierellomycotina</taxon>
        <taxon>Mortierellomycetes</taxon>
        <taxon>Mortierellales</taxon>
        <taxon>Mortierellaceae</taxon>
        <taxon>Modicella</taxon>
    </lineage>
</organism>
<evidence type="ECO:0000313" key="4">
    <source>
        <dbReference type="Proteomes" id="UP000749646"/>
    </source>
</evidence>
<dbReference type="OrthoDB" id="2448150at2759"/>
<proteinExistence type="predicted"/>
<feature type="region of interest" description="Disordered" evidence="1">
    <location>
        <begin position="238"/>
        <end position="260"/>
    </location>
</feature>
<dbReference type="SUPFAM" id="SSF52047">
    <property type="entry name" value="RNI-like"/>
    <property type="match status" value="1"/>
</dbReference>
<dbReference type="Proteomes" id="UP000749646">
    <property type="component" value="Unassembled WGS sequence"/>
</dbReference>
<reference evidence="3" key="1">
    <citation type="journal article" date="2020" name="Fungal Divers.">
        <title>Resolving the Mortierellaceae phylogeny through synthesis of multi-gene phylogenetics and phylogenomics.</title>
        <authorList>
            <person name="Vandepol N."/>
            <person name="Liber J."/>
            <person name="Desiro A."/>
            <person name="Na H."/>
            <person name="Kennedy M."/>
            <person name="Barry K."/>
            <person name="Grigoriev I.V."/>
            <person name="Miller A.N."/>
            <person name="O'Donnell K."/>
            <person name="Stajich J.E."/>
            <person name="Bonito G."/>
        </authorList>
    </citation>
    <scope>NUCLEOTIDE SEQUENCE</scope>
    <source>
        <strain evidence="3">MES-2147</strain>
    </source>
</reference>
<dbReference type="PROSITE" id="PS50181">
    <property type="entry name" value="FBOX"/>
    <property type="match status" value="1"/>
</dbReference>
<dbReference type="SUPFAM" id="SSF81383">
    <property type="entry name" value="F-box domain"/>
    <property type="match status" value="1"/>
</dbReference>
<feature type="domain" description="F-box" evidence="2">
    <location>
        <begin position="6"/>
        <end position="51"/>
    </location>
</feature>
<evidence type="ECO:0000256" key="1">
    <source>
        <dbReference type="SAM" id="MobiDB-lite"/>
    </source>
</evidence>
<dbReference type="InterPro" id="IPR001810">
    <property type="entry name" value="F-box_dom"/>
</dbReference>
<comment type="caution">
    <text evidence="3">The sequence shown here is derived from an EMBL/GenBank/DDBJ whole genome shotgun (WGS) entry which is preliminary data.</text>
</comment>
<evidence type="ECO:0000259" key="2">
    <source>
        <dbReference type="PROSITE" id="PS50181"/>
    </source>
</evidence>
<evidence type="ECO:0000313" key="3">
    <source>
        <dbReference type="EMBL" id="KAF9935241.1"/>
    </source>
</evidence>
<dbReference type="Gene3D" id="3.80.10.10">
    <property type="entry name" value="Ribonuclease Inhibitor"/>
    <property type="match status" value="1"/>
</dbReference>
<dbReference type="EMBL" id="JAAAHW010009883">
    <property type="protein sequence ID" value="KAF9935241.1"/>
    <property type="molecule type" value="Genomic_DNA"/>
</dbReference>
<feature type="compositionally biased region" description="Acidic residues" evidence="1">
    <location>
        <begin position="246"/>
        <end position="256"/>
    </location>
</feature>
<keyword evidence="4" id="KW-1185">Reference proteome</keyword>
<dbReference type="InterPro" id="IPR032675">
    <property type="entry name" value="LRR_dom_sf"/>
</dbReference>
<dbReference type="InterPro" id="IPR036047">
    <property type="entry name" value="F-box-like_dom_sf"/>
</dbReference>
<name>A0A9P6LSQ5_9FUNG</name>
<sequence>MVTSSTTTRKGLPAEVWLLVAEYLNHKDLLHCVLVGKEWHAMLFMNLWRSVNVIDFDYESIPPELHPFGIGRILNRREDYNKMFRANASHIRHLTVASIWSLKNLGPDCTNLLELHHLPCLWSRYHWENSQGYDQYRDLDRQLRERGTSILVELIGRNPRLKKVRLQLPDYYSPLAIVDALSTRKGLKSIRLKGSVEYDGDWSSFPPNVTSTVLQRIVLNCKQIKCLSVDGNIRESFHNRKAQGDGEGEGERDEEPMAGPSELESLNLCSTYPHDSVDMTAILPHVPKLGVLGLPCAMMPNQFDEMAQVLIERKCCPMLHSITLKSYSLKVPGVINFLLNAVPQLRDLRLIKCLGFRASVLKPVVDRHTKTLQSIRIVIPDMDPHPDDVPEAVSLLSPLSKIGSVDVSERVVYWQRRAGHQG</sequence>